<protein>
    <submittedName>
        <fullName evidence="1">Uncharacterized protein</fullName>
    </submittedName>
</protein>
<reference evidence="1 2" key="1">
    <citation type="journal article" date="2013" name="Genome Biol.">
        <title>The genome sequence of the most widely cultivated cacao type and its use to identify candidate genes regulating pod color.</title>
        <authorList>
            <person name="Motamayor J.C."/>
            <person name="Mockaitis K."/>
            <person name="Schmutz J."/>
            <person name="Haiminen N."/>
            <person name="Iii D.L."/>
            <person name="Cornejo O."/>
            <person name="Findley S.D."/>
            <person name="Zheng P."/>
            <person name="Utro F."/>
            <person name="Royaert S."/>
            <person name="Saski C."/>
            <person name="Jenkins J."/>
            <person name="Podicheti R."/>
            <person name="Zhao M."/>
            <person name="Scheffler B.E."/>
            <person name="Stack J.C."/>
            <person name="Feltus F.A."/>
            <person name="Mustiga G.M."/>
            <person name="Amores F."/>
            <person name="Phillips W."/>
            <person name="Marelli J.P."/>
            <person name="May G.D."/>
            <person name="Shapiro H."/>
            <person name="Ma J."/>
            <person name="Bustamante C.D."/>
            <person name="Schnell R.J."/>
            <person name="Main D."/>
            <person name="Gilbert D."/>
            <person name="Parida L."/>
            <person name="Kuhn D.N."/>
        </authorList>
    </citation>
    <scope>NUCLEOTIDE SEQUENCE [LARGE SCALE GENOMIC DNA]</scope>
    <source>
        <strain evidence="2">cv. Matina 1-6</strain>
    </source>
</reference>
<dbReference type="AlphaFoldDB" id="A0A061GHH5"/>
<accession>A0A061GHH5</accession>
<dbReference type="EMBL" id="CM001887">
    <property type="protein sequence ID" value="EOY29300.1"/>
    <property type="molecule type" value="Genomic_DNA"/>
</dbReference>
<dbReference type="Proteomes" id="UP000026915">
    <property type="component" value="Chromosome 9"/>
</dbReference>
<dbReference type="Gramene" id="EOY29300">
    <property type="protein sequence ID" value="EOY29300"/>
    <property type="gene ID" value="TCM_036884"/>
</dbReference>
<dbReference type="HOGENOM" id="CLU_2692802_0_0_1"/>
<evidence type="ECO:0000313" key="1">
    <source>
        <dbReference type="EMBL" id="EOY29300.1"/>
    </source>
</evidence>
<evidence type="ECO:0000313" key="2">
    <source>
        <dbReference type="Proteomes" id="UP000026915"/>
    </source>
</evidence>
<sequence>MLYGNIHWVKKITSKKRNKLLKSLIKMLSFGDSALYELRDPKACWGLFVDCVVSHWSLFACKFSWVMLLWYFAT</sequence>
<dbReference type="InParanoid" id="A0A061GHH5"/>
<organism evidence="1 2">
    <name type="scientific">Theobroma cacao</name>
    <name type="common">Cacao</name>
    <name type="synonym">Cocoa</name>
    <dbReference type="NCBI Taxonomy" id="3641"/>
    <lineage>
        <taxon>Eukaryota</taxon>
        <taxon>Viridiplantae</taxon>
        <taxon>Streptophyta</taxon>
        <taxon>Embryophyta</taxon>
        <taxon>Tracheophyta</taxon>
        <taxon>Spermatophyta</taxon>
        <taxon>Magnoliopsida</taxon>
        <taxon>eudicotyledons</taxon>
        <taxon>Gunneridae</taxon>
        <taxon>Pentapetalae</taxon>
        <taxon>rosids</taxon>
        <taxon>malvids</taxon>
        <taxon>Malvales</taxon>
        <taxon>Malvaceae</taxon>
        <taxon>Byttnerioideae</taxon>
        <taxon>Theobroma</taxon>
    </lineage>
</organism>
<gene>
    <name evidence="1" type="ORF">TCM_036884</name>
</gene>
<name>A0A061GHH5_THECC</name>
<keyword evidence="2" id="KW-1185">Reference proteome</keyword>
<proteinExistence type="predicted"/>